<dbReference type="AlphaFoldDB" id="X0RGF7"/>
<comment type="caution">
    <text evidence="2">The sequence shown here is derived from an EMBL/GenBank/DDBJ whole genome shotgun (WGS) entry which is preliminary data.</text>
</comment>
<name>X0RGF7_9ZZZZ</name>
<organism evidence="2">
    <name type="scientific">marine sediment metagenome</name>
    <dbReference type="NCBI Taxonomy" id="412755"/>
    <lineage>
        <taxon>unclassified sequences</taxon>
        <taxon>metagenomes</taxon>
        <taxon>ecological metagenomes</taxon>
    </lineage>
</organism>
<dbReference type="Pfam" id="PF10124">
    <property type="entry name" value="Mu-like_gpT"/>
    <property type="match status" value="1"/>
</dbReference>
<evidence type="ECO:0000259" key="1">
    <source>
        <dbReference type="Pfam" id="PF10124"/>
    </source>
</evidence>
<protein>
    <recommendedName>
        <fullName evidence="1">Bacteriophage Mu GpT domain-containing protein</fullName>
    </recommendedName>
</protein>
<reference evidence="2" key="1">
    <citation type="journal article" date="2014" name="Front. Microbiol.">
        <title>High frequency of phylogenetically diverse reductive dehalogenase-homologous genes in deep subseafloor sedimentary metagenomes.</title>
        <authorList>
            <person name="Kawai M."/>
            <person name="Futagami T."/>
            <person name="Toyoda A."/>
            <person name="Takaki Y."/>
            <person name="Nishi S."/>
            <person name="Hori S."/>
            <person name="Arai W."/>
            <person name="Tsubouchi T."/>
            <person name="Morono Y."/>
            <person name="Uchiyama I."/>
            <person name="Ito T."/>
            <person name="Fujiyama A."/>
            <person name="Inagaki F."/>
            <person name="Takami H."/>
        </authorList>
    </citation>
    <scope>NUCLEOTIDE SEQUENCE</scope>
    <source>
        <strain evidence="2">Expedition CK06-06</strain>
    </source>
</reference>
<accession>X0RGF7</accession>
<dbReference type="EMBL" id="BARS01006333">
    <property type="protein sequence ID" value="GAF67863.1"/>
    <property type="molecule type" value="Genomic_DNA"/>
</dbReference>
<feature type="domain" description="Bacteriophage Mu GpT" evidence="1">
    <location>
        <begin position="2"/>
        <end position="60"/>
    </location>
</feature>
<gene>
    <name evidence="2" type="ORF">S01H1_12347</name>
</gene>
<proteinExistence type="predicted"/>
<dbReference type="InterPro" id="IPR018774">
    <property type="entry name" value="Phage_Mu_GpT"/>
</dbReference>
<sequence>AAMKALKDDQDHPLGIVPNAILYGPSNWAAVRDLVDLEKLASGASNPHYKKFELIESPFLT</sequence>
<feature type="non-terminal residue" evidence="2">
    <location>
        <position position="1"/>
    </location>
</feature>
<evidence type="ECO:0000313" key="2">
    <source>
        <dbReference type="EMBL" id="GAF67863.1"/>
    </source>
</evidence>